<dbReference type="RefSeq" id="WP_173060849.1">
    <property type="nucleotide sequence ID" value="NZ_AP022853.1"/>
</dbReference>
<reference evidence="3" key="1">
    <citation type="submission" date="2020-03" db="EMBL/GenBank/DDBJ databases">
        <title>Complete genome sequence of sulfur-oxidizing bacterium skT11.</title>
        <authorList>
            <person name="Kanda M."/>
            <person name="Kojima H."/>
            <person name="Fukui M."/>
        </authorList>
    </citation>
    <scope>NUCLEOTIDE SEQUENCE [LARGE SCALE GENOMIC DNA]</scope>
    <source>
        <strain evidence="3">skT11</strain>
    </source>
</reference>
<dbReference type="Proteomes" id="UP000502260">
    <property type="component" value="Chromosome"/>
</dbReference>
<evidence type="ECO:0000313" key="2">
    <source>
        <dbReference type="EMBL" id="BCB25956.1"/>
    </source>
</evidence>
<accession>A0A6F8VAC9</accession>
<feature type="region of interest" description="Disordered" evidence="1">
    <location>
        <begin position="143"/>
        <end position="167"/>
    </location>
</feature>
<dbReference type="AlphaFoldDB" id="A0A6F8VAC9"/>
<sequence>MNLFHMAQNRLAAIRAGWWLLGCVLLLGACASLPAKQESAYPASYAIGVDRATRLAARAMQEMGFQVFNQNEAAGYVHGHKIEKDPMGFAVTFNLEANFTRDAGGGLRLSAVCTAGKEVALSTYPSEAVSKFIETFDRIIQDEASKPRAPVPPPAPATPPKNREYEL</sequence>
<proteinExistence type="predicted"/>
<evidence type="ECO:0000313" key="3">
    <source>
        <dbReference type="Proteomes" id="UP000502260"/>
    </source>
</evidence>
<name>A0A6F8VAC9_9PROT</name>
<evidence type="ECO:0000256" key="1">
    <source>
        <dbReference type="SAM" id="MobiDB-lite"/>
    </source>
</evidence>
<protein>
    <submittedName>
        <fullName evidence="2">Uncharacterized protein</fullName>
    </submittedName>
</protein>
<gene>
    <name evidence="2" type="ORF">SKTS_08420</name>
</gene>
<feature type="compositionally biased region" description="Pro residues" evidence="1">
    <location>
        <begin position="149"/>
        <end position="159"/>
    </location>
</feature>
<dbReference type="EMBL" id="AP022853">
    <property type="protein sequence ID" value="BCB25956.1"/>
    <property type="molecule type" value="Genomic_DNA"/>
</dbReference>
<dbReference type="KEGG" id="slac:SKTS_08420"/>
<keyword evidence="3" id="KW-1185">Reference proteome</keyword>
<organism evidence="2 3">
    <name type="scientific">Sulfurimicrobium lacus</name>
    <dbReference type="NCBI Taxonomy" id="2715678"/>
    <lineage>
        <taxon>Bacteria</taxon>
        <taxon>Pseudomonadati</taxon>
        <taxon>Pseudomonadota</taxon>
        <taxon>Betaproteobacteria</taxon>
        <taxon>Nitrosomonadales</taxon>
        <taxon>Sulfuricellaceae</taxon>
        <taxon>Sulfurimicrobium</taxon>
    </lineage>
</organism>